<dbReference type="SMART" id="SM00331">
    <property type="entry name" value="PP2C_SIG"/>
    <property type="match status" value="1"/>
</dbReference>
<reference evidence="4 5" key="1">
    <citation type="submission" date="2017-04" db="EMBL/GenBank/DDBJ databases">
        <title>Whole genome sequence of Bdellovibrio bacteriovorus strain SSB218315.</title>
        <authorList>
            <person name="Oyedara O."/>
            <person name="Rodriguez-Perez M.A."/>
        </authorList>
    </citation>
    <scope>NUCLEOTIDE SEQUENCE [LARGE SCALE GENOMIC DNA]</scope>
    <source>
        <strain evidence="4 5">SSB218315</strain>
    </source>
</reference>
<keyword evidence="2" id="KW-0812">Transmembrane</keyword>
<dbReference type="InterPro" id="IPR036457">
    <property type="entry name" value="PPM-type-like_dom_sf"/>
</dbReference>
<dbReference type="GO" id="GO:0016791">
    <property type="term" value="F:phosphatase activity"/>
    <property type="evidence" value="ECO:0007669"/>
    <property type="project" value="TreeGrafter"/>
</dbReference>
<dbReference type="PANTHER" id="PTHR43156">
    <property type="entry name" value="STAGE II SPORULATION PROTEIN E-RELATED"/>
    <property type="match status" value="1"/>
</dbReference>
<accession>A0A1Z3NC50</accession>
<evidence type="ECO:0000256" key="2">
    <source>
        <dbReference type="SAM" id="Phobius"/>
    </source>
</evidence>
<organism evidence="4 5">
    <name type="scientific">Bdellovibrio bacteriovorus</name>
    <dbReference type="NCBI Taxonomy" id="959"/>
    <lineage>
        <taxon>Bacteria</taxon>
        <taxon>Pseudomonadati</taxon>
        <taxon>Bdellovibrionota</taxon>
        <taxon>Bdellovibrionia</taxon>
        <taxon>Bdellovibrionales</taxon>
        <taxon>Pseudobdellovibrionaceae</taxon>
        <taxon>Bdellovibrio</taxon>
    </lineage>
</organism>
<evidence type="ECO:0000313" key="4">
    <source>
        <dbReference type="EMBL" id="ASD65025.1"/>
    </source>
</evidence>
<feature type="domain" description="HAMP" evidence="3">
    <location>
        <begin position="277"/>
        <end position="329"/>
    </location>
</feature>
<dbReference type="PROSITE" id="PS50885">
    <property type="entry name" value="HAMP"/>
    <property type="match status" value="1"/>
</dbReference>
<dbReference type="Gene3D" id="6.10.340.10">
    <property type="match status" value="1"/>
</dbReference>
<feature type="transmembrane region" description="Helical" evidence="2">
    <location>
        <begin position="230"/>
        <end position="250"/>
    </location>
</feature>
<sequence length="587" mass="64839">MSIKAKILIIISILLTIATGSVYWINRDSFVKDKTSYLYSDSLERIERASSEITSEYQTYFDKIRTALYFFDSTTGQFNAGIKPLATTPEWGRIRALRMNIINDLEVTDTLGVSAAPLEQEALKVLSTLQDGRTFTLHSTKSPQYLAILYRKGNNYFEAEIQLPALQRISSEGRLSLLKGDNKDFLGGTIFANNPQLQYHFHKTFQPSGKAGATELRLDGQDYLISYKEVPVLGTFLINTVPMSSVFVVVKKITTQTLFISLGILLVGLFAVYISIDSITKNLLALTNAMSSFNANGTSAKVKIISKDEVGQIAGIYNKMLSKIDELLLHTASKTRMEAELETAKEVQETLLPSTKADTDAYVIKGFYRPASECGGDLWFHHAEDDNVLIFVGDATGHGVPAALITAAARSILSVAVNEKIWDPAKILSLINKVMCDTTKGAKMMTAFACVYNIKTYELTYSNASHEQPFIMPTKGADKITKNSLRILSEAKGKRLGEKSDSSYTNSKASLQKGEGLLLYTDGLTDAIDAEKNQFSERGLLKTIVETCNKNNNKSLHTILEKKIVEFTGDIEQPDDITFVSLFAKAA</sequence>
<gene>
    <name evidence="4" type="ORF">B9G79_16345</name>
</gene>
<evidence type="ECO:0000313" key="5">
    <source>
        <dbReference type="Proteomes" id="UP000197003"/>
    </source>
</evidence>
<feature type="transmembrane region" description="Helical" evidence="2">
    <location>
        <begin position="7"/>
        <end position="25"/>
    </location>
</feature>
<keyword evidence="1" id="KW-0378">Hydrolase</keyword>
<keyword evidence="2" id="KW-1133">Transmembrane helix</keyword>
<evidence type="ECO:0000259" key="3">
    <source>
        <dbReference type="PROSITE" id="PS50885"/>
    </source>
</evidence>
<dbReference type="EMBL" id="CP020946">
    <property type="protein sequence ID" value="ASD65025.1"/>
    <property type="molecule type" value="Genomic_DNA"/>
</dbReference>
<dbReference type="Pfam" id="PF07228">
    <property type="entry name" value="SpoIIE"/>
    <property type="match status" value="1"/>
</dbReference>
<feature type="transmembrane region" description="Helical" evidence="2">
    <location>
        <begin position="257"/>
        <end position="276"/>
    </location>
</feature>
<dbReference type="GO" id="GO:0016020">
    <property type="term" value="C:membrane"/>
    <property type="evidence" value="ECO:0007669"/>
    <property type="project" value="InterPro"/>
</dbReference>
<dbReference type="InterPro" id="IPR003660">
    <property type="entry name" value="HAMP_dom"/>
</dbReference>
<dbReference type="InterPro" id="IPR052016">
    <property type="entry name" value="Bact_Sigma-Reg"/>
</dbReference>
<dbReference type="AlphaFoldDB" id="A0A1Z3NC50"/>
<dbReference type="PANTHER" id="PTHR43156:SF2">
    <property type="entry name" value="STAGE II SPORULATION PROTEIN E"/>
    <property type="match status" value="1"/>
</dbReference>
<proteinExistence type="predicted"/>
<dbReference type="Proteomes" id="UP000197003">
    <property type="component" value="Chromosome"/>
</dbReference>
<keyword evidence="2" id="KW-0472">Membrane</keyword>
<name>A0A1Z3NC50_BDEBC</name>
<dbReference type="CDD" id="cd06225">
    <property type="entry name" value="HAMP"/>
    <property type="match status" value="1"/>
</dbReference>
<dbReference type="InterPro" id="IPR001932">
    <property type="entry name" value="PPM-type_phosphatase-like_dom"/>
</dbReference>
<evidence type="ECO:0000256" key="1">
    <source>
        <dbReference type="ARBA" id="ARBA00022801"/>
    </source>
</evidence>
<dbReference type="GO" id="GO:0007165">
    <property type="term" value="P:signal transduction"/>
    <property type="evidence" value="ECO:0007669"/>
    <property type="project" value="InterPro"/>
</dbReference>
<dbReference type="Gene3D" id="3.60.40.10">
    <property type="entry name" value="PPM-type phosphatase domain"/>
    <property type="match status" value="1"/>
</dbReference>
<dbReference type="RefSeq" id="WP_088566439.1">
    <property type="nucleotide sequence ID" value="NZ_CP020946.1"/>
</dbReference>
<protein>
    <recommendedName>
        <fullName evidence="3">HAMP domain-containing protein</fullName>
    </recommendedName>
</protein>
<dbReference type="OrthoDB" id="974992at2"/>